<dbReference type="NCBIfam" id="TIGR00331">
    <property type="entry name" value="hrcA"/>
    <property type="match status" value="1"/>
</dbReference>
<evidence type="ECO:0000256" key="6">
    <source>
        <dbReference type="SAM" id="MobiDB-lite"/>
    </source>
</evidence>
<dbReference type="Proteomes" id="UP000222056">
    <property type="component" value="Unassembled WGS sequence"/>
</dbReference>
<evidence type="ECO:0000256" key="5">
    <source>
        <dbReference type="HAMAP-Rule" id="MF_00081"/>
    </source>
</evidence>
<dbReference type="InterPro" id="IPR021153">
    <property type="entry name" value="HrcA_C"/>
</dbReference>
<organism evidence="8 9">
    <name type="scientific">Thermoleophilum album</name>
    <dbReference type="NCBI Taxonomy" id="29539"/>
    <lineage>
        <taxon>Bacteria</taxon>
        <taxon>Bacillati</taxon>
        <taxon>Actinomycetota</taxon>
        <taxon>Thermoleophilia</taxon>
        <taxon>Thermoleophilales</taxon>
        <taxon>Thermoleophilaceae</taxon>
        <taxon>Thermoleophilum</taxon>
    </lineage>
</organism>
<dbReference type="PANTHER" id="PTHR34824">
    <property type="entry name" value="HEAT-INDUCIBLE TRANSCRIPTION REPRESSOR HRCA"/>
    <property type="match status" value="1"/>
</dbReference>
<sequence length="370" mass="41057">MVAVGRARMDSGQRSLRASSPAANAPASPRISDRQRLILRKVVERHLVSGEPVGSKWIAGEPDVPWGPSTVRAELHRLEQLGLLQHPHTSAGRVPTDRGYRVYVDDLLASGGLPVSPVAEITLPAVRRELDQAIRQATTQLSQITNLLALVTAPPIETTTVRRVEVLQLQPQLVMVVVITSTGGVTKRVFTYPAPVDPGLVEWAESYLNETLHGLEVGARMLRKRLDDPELDEREREFLRSLAPVFTELEESAQSTLFMEGAHRLLAEHRFFELSQIADLLGILERRVLLLGLLRRWLDEPSVYLRIGSENPAPEMRSMSLVAANYGTPLRNLGTVSVLGPVRMDYARAIAAVRATARELSRFVGEVYER</sequence>
<dbReference type="EMBL" id="FNWJ01000002">
    <property type="protein sequence ID" value="SEH13978.1"/>
    <property type="molecule type" value="Genomic_DNA"/>
</dbReference>
<dbReference type="Pfam" id="PF01628">
    <property type="entry name" value="HrcA"/>
    <property type="match status" value="1"/>
</dbReference>
<keyword evidence="9" id="KW-1185">Reference proteome</keyword>
<evidence type="ECO:0000256" key="4">
    <source>
        <dbReference type="ARBA" id="ARBA00023163"/>
    </source>
</evidence>
<dbReference type="InterPro" id="IPR029016">
    <property type="entry name" value="GAF-like_dom_sf"/>
</dbReference>
<dbReference type="InterPro" id="IPR036388">
    <property type="entry name" value="WH-like_DNA-bd_sf"/>
</dbReference>
<feature type="domain" description="Heat-inducible transcription repressor HrcA C-terminal" evidence="7">
    <location>
        <begin position="131"/>
        <end position="350"/>
    </location>
</feature>
<dbReference type="InterPro" id="IPR002571">
    <property type="entry name" value="HrcA"/>
</dbReference>
<dbReference type="PANTHER" id="PTHR34824:SF1">
    <property type="entry name" value="HEAT-INDUCIBLE TRANSCRIPTION REPRESSOR HRCA"/>
    <property type="match status" value="1"/>
</dbReference>
<evidence type="ECO:0000259" key="7">
    <source>
        <dbReference type="Pfam" id="PF01628"/>
    </source>
</evidence>
<dbReference type="SUPFAM" id="SSF55781">
    <property type="entry name" value="GAF domain-like"/>
    <property type="match status" value="1"/>
</dbReference>
<keyword evidence="1 5" id="KW-0678">Repressor</keyword>
<dbReference type="RefSeq" id="WP_245689065.1">
    <property type="nucleotide sequence ID" value="NZ_FNWJ01000002.1"/>
</dbReference>
<feature type="region of interest" description="Disordered" evidence="6">
    <location>
        <begin position="1"/>
        <end position="30"/>
    </location>
</feature>
<name>A0A1H6FUZ6_THEAL</name>
<protein>
    <recommendedName>
        <fullName evidence="5">Heat-inducible transcription repressor HrcA</fullName>
    </recommendedName>
</protein>
<evidence type="ECO:0000256" key="2">
    <source>
        <dbReference type="ARBA" id="ARBA00023015"/>
    </source>
</evidence>
<keyword evidence="3 5" id="KW-0346">Stress response</keyword>
<dbReference type="AlphaFoldDB" id="A0A1H6FUZ6"/>
<dbReference type="Gene3D" id="3.30.450.40">
    <property type="match status" value="1"/>
</dbReference>
<evidence type="ECO:0000256" key="3">
    <source>
        <dbReference type="ARBA" id="ARBA00023016"/>
    </source>
</evidence>
<gene>
    <name evidence="5" type="primary">hrcA</name>
    <name evidence="8" type="ORF">SAMN02745716_1435</name>
</gene>
<keyword evidence="2 5" id="KW-0805">Transcription regulation</keyword>
<comment type="similarity">
    <text evidence="5">Belongs to the HrcA family.</text>
</comment>
<dbReference type="InterPro" id="IPR036390">
    <property type="entry name" value="WH_DNA-bd_sf"/>
</dbReference>
<evidence type="ECO:0000256" key="1">
    <source>
        <dbReference type="ARBA" id="ARBA00022491"/>
    </source>
</evidence>
<proteinExistence type="inferred from homology"/>
<dbReference type="PIRSF" id="PIRSF005485">
    <property type="entry name" value="HrcA"/>
    <property type="match status" value="1"/>
</dbReference>
<feature type="compositionally biased region" description="Low complexity" evidence="6">
    <location>
        <begin position="14"/>
        <end position="30"/>
    </location>
</feature>
<accession>A0A1H6FUZ6</accession>
<dbReference type="GO" id="GO:0045892">
    <property type="term" value="P:negative regulation of DNA-templated transcription"/>
    <property type="evidence" value="ECO:0007669"/>
    <property type="project" value="UniProtKB-UniRule"/>
</dbReference>
<dbReference type="STRING" id="29539.SAMN02745716_1435"/>
<dbReference type="Gene3D" id="3.30.390.60">
    <property type="entry name" value="Heat-inducible transcription repressor hrca homolog, domain 3"/>
    <property type="match status" value="1"/>
</dbReference>
<dbReference type="SUPFAM" id="SSF46785">
    <property type="entry name" value="Winged helix' DNA-binding domain"/>
    <property type="match status" value="1"/>
</dbReference>
<dbReference type="GO" id="GO:0003677">
    <property type="term" value="F:DNA binding"/>
    <property type="evidence" value="ECO:0007669"/>
    <property type="project" value="InterPro"/>
</dbReference>
<evidence type="ECO:0000313" key="9">
    <source>
        <dbReference type="Proteomes" id="UP000222056"/>
    </source>
</evidence>
<evidence type="ECO:0000313" key="8">
    <source>
        <dbReference type="EMBL" id="SEH13978.1"/>
    </source>
</evidence>
<dbReference type="HAMAP" id="MF_00081">
    <property type="entry name" value="HrcA"/>
    <property type="match status" value="1"/>
</dbReference>
<comment type="function">
    <text evidence="5">Negative regulator of class I heat shock genes (grpE-dnaK-dnaJ and groELS operons). Prevents heat-shock induction of these operons.</text>
</comment>
<reference evidence="9" key="1">
    <citation type="submission" date="2016-10" db="EMBL/GenBank/DDBJ databases">
        <authorList>
            <person name="Varghese N."/>
            <person name="Submissions S."/>
        </authorList>
    </citation>
    <scope>NUCLEOTIDE SEQUENCE [LARGE SCALE GENOMIC DNA]</scope>
    <source>
        <strain evidence="9">ATCC 35263</strain>
    </source>
</reference>
<keyword evidence="4 5" id="KW-0804">Transcription</keyword>
<dbReference type="Gene3D" id="1.10.10.10">
    <property type="entry name" value="Winged helix-like DNA-binding domain superfamily/Winged helix DNA-binding domain"/>
    <property type="match status" value="1"/>
</dbReference>
<dbReference type="InterPro" id="IPR023120">
    <property type="entry name" value="WHTH_transcript_rep_HrcA_IDD"/>
</dbReference>